<dbReference type="SMART" id="SM00357">
    <property type="entry name" value="CSP"/>
    <property type="match status" value="2"/>
</dbReference>
<gene>
    <name evidence="8 10" type="primary">rnr</name>
    <name evidence="10" type="ORF">CCE28_04540</name>
</gene>
<dbReference type="GO" id="GO:0005829">
    <property type="term" value="C:cytosol"/>
    <property type="evidence" value="ECO:0007669"/>
    <property type="project" value="TreeGrafter"/>
</dbReference>
<keyword evidence="4 8" id="KW-0540">Nuclease</keyword>
<dbReference type="InterPro" id="IPR011805">
    <property type="entry name" value="RNase_R"/>
</dbReference>
<keyword evidence="5 8" id="KW-0378">Hydrolase</keyword>
<dbReference type="InterPro" id="IPR003029">
    <property type="entry name" value="S1_domain"/>
</dbReference>
<dbReference type="NCBIfam" id="TIGR02063">
    <property type="entry name" value="RNase_R"/>
    <property type="match status" value="1"/>
</dbReference>
<evidence type="ECO:0000256" key="3">
    <source>
        <dbReference type="ARBA" id="ARBA00022490"/>
    </source>
</evidence>
<evidence type="ECO:0000313" key="10">
    <source>
        <dbReference type="EMBL" id="PAB60809.1"/>
    </source>
</evidence>
<dbReference type="HAMAP" id="MF_01895">
    <property type="entry name" value="RNase_R"/>
    <property type="match status" value="1"/>
</dbReference>
<dbReference type="GO" id="GO:0003723">
    <property type="term" value="F:RNA binding"/>
    <property type="evidence" value="ECO:0007669"/>
    <property type="project" value="UniProtKB-UniRule"/>
</dbReference>
<dbReference type="SUPFAM" id="SSF50249">
    <property type="entry name" value="Nucleic acid-binding proteins"/>
    <property type="match status" value="4"/>
</dbReference>
<dbReference type="CDD" id="cd04471">
    <property type="entry name" value="S1_RNase_R"/>
    <property type="match status" value="1"/>
</dbReference>
<evidence type="ECO:0000256" key="5">
    <source>
        <dbReference type="ARBA" id="ARBA00022801"/>
    </source>
</evidence>
<evidence type="ECO:0000259" key="9">
    <source>
        <dbReference type="PROSITE" id="PS50126"/>
    </source>
</evidence>
<evidence type="ECO:0000256" key="4">
    <source>
        <dbReference type="ARBA" id="ARBA00022722"/>
    </source>
</evidence>
<proteinExistence type="inferred from homology"/>
<dbReference type="PANTHER" id="PTHR23355:SF9">
    <property type="entry name" value="DIS3-LIKE EXONUCLEASE 2"/>
    <property type="match status" value="1"/>
</dbReference>
<dbReference type="InterPro" id="IPR004476">
    <property type="entry name" value="RNase_II/RNase_R"/>
</dbReference>
<comment type="catalytic activity">
    <reaction evidence="1 8">
        <text>Exonucleolytic cleavage in the 3'- to 5'-direction to yield nucleoside 5'-phosphates.</text>
        <dbReference type="EC" id="3.1.13.1"/>
    </reaction>
</comment>
<feature type="domain" description="S1 motif" evidence="9">
    <location>
        <begin position="625"/>
        <end position="705"/>
    </location>
</feature>
<dbReference type="GO" id="GO:0008859">
    <property type="term" value="F:exoribonuclease II activity"/>
    <property type="evidence" value="ECO:0007669"/>
    <property type="project" value="UniProtKB-UniRule"/>
</dbReference>
<keyword evidence="3 8" id="KW-0963">Cytoplasm</keyword>
<name>A0A267MMK0_9FIRM</name>
<evidence type="ECO:0000256" key="2">
    <source>
        <dbReference type="ARBA" id="ARBA00004496"/>
    </source>
</evidence>
<dbReference type="NCBIfam" id="TIGR00358">
    <property type="entry name" value="3_prime_RNase"/>
    <property type="match status" value="1"/>
</dbReference>
<dbReference type="Proteomes" id="UP000216024">
    <property type="component" value="Unassembled WGS sequence"/>
</dbReference>
<dbReference type="GO" id="GO:0006402">
    <property type="term" value="P:mRNA catabolic process"/>
    <property type="evidence" value="ECO:0007669"/>
    <property type="project" value="TreeGrafter"/>
</dbReference>
<dbReference type="SMART" id="SM00316">
    <property type="entry name" value="S1"/>
    <property type="match status" value="1"/>
</dbReference>
<sequence length="711" mass="82274">MNKLITKSDIIEKMREDDYSAKSEHELVEIFNIGNEDVGHFFTMLDEMKAKGQIIKVKKNKYTIPEKKNLLVGKIQMGNRGFGFLVLENRDDAFISADDMNGAMNNDLVLCRPIKKKKEGKREEAEVLEILERANTEIVGIFESSKNFGFVVPDDKRIRKDIYIPKGLTNGAKDGDKVVIEITRWPGERRNPEGRVTEILGHKDDVGTDIVSVIRQFKLPQEFPKNVLEEADKVPQEVSEEHIKGRRDLRNEKIITIDGADAKDLDDAVCVKKLDNGNYLLGVHIADVTHYVTEHTKMNKEALKRGTSVYLVDRVIPMLPKRLSNGICSLNPKVNRLTLSVNMEINKDGKVVNHEVYESVIKTCERMTYTDVSDILEHEDAELMKKYDYLLDDFKNMEQLAKILRHRRDVRGSIDFDFDESKIILDEAGKPVEIRKAERRTANRIIEEFMLVCNETVAENFYWTETPFVYRIHEEPDLEKIESFNKFIHNFGYHLKGITNEIHPRSLQDLLGKIDGKKEERIINTLMLRSLKKARYAHTNSGHFGLAATNYCHFTSPIRRYPDLMIHRIIKEFLHGKLDSKRIKALKSIVQEVSDISSEREKVAVEAERETDDLKKAEYMLQFIGQEFEGIISSVVSFGMFIELENTVEGLIRVAEMDDDYYVYDEDNLAFIGERTKKIYRIGDTVRIKVDKVDIERREVDFKLLKEKNNK</sequence>
<comment type="similarity">
    <text evidence="8">Belongs to the RNR ribonuclease family. RNase R subfamily.</text>
</comment>
<evidence type="ECO:0000256" key="8">
    <source>
        <dbReference type="HAMAP-Rule" id="MF_01895"/>
    </source>
</evidence>
<evidence type="ECO:0000256" key="6">
    <source>
        <dbReference type="ARBA" id="ARBA00022839"/>
    </source>
</evidence>
<dbReference type="Pfam" id="PF17876">
    <property type="entry name" value="CSD2"/>
    <property type="match status" value="1"/>
</dbReference>
<dbReference type="InterPro" id="IPR050180">
    <property type="entry name" value="RNR_Ribonuclease"/>
</dbReference>
<comment type="function">
    <text evidence="8">3'-5' exoribonuclease that releases 5'-nucleoside monophosphates and is involved in maturation of structured RNAs.</text>
</comment>
<dbReference type="OrthoDB" id="9764149at2"/>
<dbReference type="InterPro" id="IPR013223">
    <property type="entry name" value="RNase_B_OB_dom"/>
</dbReference>
<dbReference type="Pfam" id="PF08206">
    <property type="entry name" value="OB_RNB"/>
    <property type="match status" value="1"/>
</dbReference>
<keyword evidence="11" id="KW-1185">Reference proteome</keyword>
<dbReference type="InterPro" id="IPR011129">
    <property type="entry name" value="CSD"/>
</dbReference>
<dbReference type="EMBL" id="NIBG01000002">
    <property type="protein sequence ID" value="PAB60809.1"/>
    <property type="molecule type" value="Genomic_DNA"/>
</dbReference>
<dbReference type="InterPro" id="IPR001900">
    <property type="entry name" value="RNase_II/R"/>
</dbReference>
<dbReference type="PROSITE" id="PS50126">
    <property type="entry name" value="S1"/>
    <property type="match status" value="1"/>
</dbReference>
<dbReference type="AlphaFoldDB" id="A0A267MMK0"/>
<dbReference type="Pfam" id="PF00575">
    <property type="entry name" value="S1"/>
    <property type="match status" value="1"/>
</dbReference>
<evidence type="ECO:0000313" key="11">
    <source>
        <dbReference type="Proteomes" id="UP000216024"/>
    </source>
</evidence>
<protein>
    <recommendedName>
        <fullName evidence="8">Ribonuclease R</fullName>
        <shortName evidence="8">RNase R</shortName>
        <ecNumber evidence="8">3.1.13.1</ecNumber>
    </recommendedName>
</protein>
<dbReference type="EC" id="3.1.13.1" evidence="8"/>
<dbReference type="InterPro" id="IPR040476">
    <property type="entry name" value="CSD2"/>
</dbReference>
<dbReference type="PANTHER" id="PTHR23355">
    <property type="entry name" value="RIBONUCLEASE"/>
    <property type="match status" value="1"/>
</dbReference>
<evidence type="ECO:0000256" key="1">
    <source>
        <dbReference type="ARBA" id="ARBA00001849"/>
    </source>
</evidence>
<dbReference type="InterPro" id="IPR012340">
    <property type="entry name" value="NA-bd_OB-fold"/>
</dbReference>
<dbReference type="FunFam" id="2.40.50.140:FF:000219">
    <property type="entry name" value="Ribonuclease R"/>
    <property type="match status" value="1"/>
</dbReference>
<keyword evidence="6 8" id="KW-0269">Exonuclease</keyword>
<comment type="caution">
    <text evidence="10">The sequence shown here is derived from an EMBL/GenBank/DDBJ whole genome shotgun (WGS) entry which is preliminary data.</text>
</comment>
<comment type="subcellular location">
    <subcellularLocation>
        <location evidence="2 8">Cytoplasm</location>
    </subcellularLocation>
</comment>
<dbReference type="Gene3D" id="2.40.50.140">
    <property type="entry name" value="Nucleic acid-binding proteins"/>
    <property type="match status" value="3"/>
</dbReference>
<organism evidence="10 11">
    <name type="scientific">Anaeromicrobium sediminis</name>
    <dbReference type="NCBI Taxonomy" id="1478221"/>
    <lineage>
        <taxon>Bacteria</taxon>
        <taxon>Bacillati</taxon>
        <taxon>Bacillota</taxon>
        <taxon>Clostridia</taxon>
        <taxon>Peptostreptococcales</taxon>
        <taxon>Thermotaleaceae</taxon>
        <taxon>Anaeromicrobium</taxon>
    </lineage>
</organism>
<dbReference type="RefSeq" id="WP_095131389.1">
    <property type="nucleotide sequence ID" value="NZ_NIBG01000002.1"/>
</dbReference>
<keyword evidence="7 8" id="KW-0694">RNA-binding</keyword>
<dbReference type="Pfam" id="PF00773">
    <property type="entry name" value="RNB"/>
    <property type="match status" value="1"/>
</dbReference>
<accession>A0A267MMK0</accession>
<reference evidence="10 11" key="1">
    <citation type="submission" date="2017-06" db="EMBL/GenBank/DDBJ databases">
        <title>Draft genome sequence of anaerobic fermentative bacterium Anaeromicrobium sediminis DY2726D isolated from West Pacific Ocean sediments.</title>
        <authorList>
            <person name="Zeng X."/>
        </authorList>
    </citation>
    <scope>NUCLEOTIDE SEQUENCE [LARGE SCALE GENOMIC DNA]</scope>
    <source>
        <strain evidence="10 11">DY2726D</strain>
    </source>
</reference>
<dbReference type="SMART" id="SM00955">
    <property type="entry name" value="RNB"/>
    <property type="match status" value="1"/>
</dbReference>
<evidence type="ECO:0000256" key="7">
    <source>
        <dbReference type="ARBA" id="ARBA00022884"/>
    </source>
</evidence>